<accession>C6SWT6</accession>
<dbReference type="EMBL" id="BT089629">
    <property type="protein sequence ID" value="ACU13709.1"/>
    <property type="molecule type" value="mRNA"/>
</dbReference>
<name>C6SWT6_SOYBN</name>
<protein>
    <submittedName>
        <fullName evidence="1">Uncharacterized protein</fullName>
    </submittedName>
</protein>
<dbReference type="AlphaFoldDB" id="C6SWT6"/>
<proteinExistence type="evidence at transcript level"/>
<organism evidence="1">
    <name type="scientific">Glycine max</name>
    <name type="common">Soybean</name>
    <name type="synonym">Glycine hispida</name>
    <dbReference type="NCBI Taxonomy" id="3847"/>
    <lineage>
        <taxon>Eukaryota</taxon>
        <taxon>Viridiplantae</taxon>
        <taxon>Streptophyta</taxon>
        <taxon>Embryophyta</taxon>
        <taxon>Tracheophyta</taxon>
        <taxon>Spermatophyta</taxon>
        <taxon>Magnoliopsida</taxon>
        <taxon>eudicotyledons</taxon>
        <taxon>Gunneridae</taxon>
        <taxon>Pentapetalae</taxon>
        <taxon>rosids</taxon>
        <taxon>fabids</taxon>
        <taxon>Fabales</taxon>
        <taxon>Fabaceae</taxon>
        <taxon>Papilionoideae</taxon>
        <taxon>50 kb inversion clade</taxon>
        <taxon>NPAAA clade</taxon>
        <taxon>indigoferoid/millettioid clade</taxon>
        <taxon>Phaseoleae</taxon>
        <taxon>Glycine</taxon>
        <taxon>Glycine subgen. Soja</taxon>
    </lineage>
</organism>
<sequence length="145" mass="16391">MCQNIFPSKKVSTVATKYVFNSVQSRYHHSLHLRPKYYVHHFAEKVGSPLTAVEIPRENVISEGKRGVAEFASVRSAIQFKNKNPPHVKLTLIKPTQHNTTQPTTTTSNNTPTRAIPQCPVTSYIKSLSFLLPPSSLFFLFFFLS</sequence>
<evidence type="ECO:0000313" key="1">
    <source>
        <dbReference type="EMBL" id="ACU13709.1"/>
    </source>
</evidence>
<feature type="non-terminal residue" evidence="1">
    <location>
        <position position="145"/>
    </location>
</feature>
<reference evidence="1" key="1">
    <citation type="submission" date="2009-08" db="EMBL/GenBank/DDBJ databases">
        <authorList>
            <person name="Cheung F."/>
            <person name="Xiao Y."/>
            <person name="Chan A."/>
            <person name="Moskal W."/>
            <person name="Town C.D."/>
        </authorList>
    </citation>
    <scope>NUCLEOTIDE SEQUENCE</scope>
</reference>